<keyword evidence="2" id="KW-1185">Reference proteome</keyword>
<evidence type="ECO:0000313" key="1">
    <source>
        <dbReference type="EMBL" id="BBE20633.1"/>
    </source>
</evidence>
<organism evidence="1 2">
    <name type="scientific">Aquipluma nitroreducens</name>
    <dbReference type="NCBI Taxonomy" id="2010828"/>
    <lineage>
        <taxon>Bacteria</taxon>
        <taxon>Pseudomonadati</taxon>
        <taxon>Bacteroidota</taxon>
        <taxon>Bacteroidia</taxon>
        <taxon>Marinilabiliales</taxon>
        <taxon>Prolixibacteraceae</taxon>
        <taxon>Aquipluma</taxon>
    </lineage>
</organism>
<dbReference type="Proteomes" id="UP001193389">
    <property type="component" value="Chromosome"/>
</dbReference>
<dbReference type="KEGG" id="anf:AQPE_4827"/>
<dbReference type="EMBL" id="AP018694">
    <property type="protein sequence ID" value="BBE20633.1"/>
    <property type="molecule type" value="Genomic_DNA"/>
</dbReference>
<evidence type="ECO:0000313" key="2">
    <source>
        <dbReference type="Proteomes" id="UP001193389"/>
    </source>
</evidence>
<accession>A0A5K7SGI4</accession>
<protein>
    <submittedName>
        <fullName evidence="1">Uncharacterized protein</fullName>
    </submittedName>
</protein>
<name>A0A5K7SGI4_9BACT</name>
<reference evidence="1" key="1">
    <citation type="journal article" date="2020" name="Int. J. Syst. Evol. Microbiol.">
        <title>Aquipluma nitroreducens gen. nov. sp. nov., a novel facultatively anaerobic bacterium isolated from a freshwater lake.</title>
        <authorList>
            <person name="Watanabe M."/>
            <person name="Kojima H."/>
            <person name="Fukui M."/>
        </authorList>
    </citation>
    <scope>NUCLEOTIDE SEQUENCE</scope>
    <source>
        <strain evidence="1">MeG22</strain>
    </source>
</reference>
<sequence length="248" mass="28283">MIRKSAKFRVKNHGPALVNLAMKTVLFLIIFALALSCKTNRYAGEAIKGSPILTSLTHANSNGILIAKTNTGTIDPIFEENCLKGLKLYFELHTNLEIADDLVLNVYPDATILNELKDKYQVNGMLVLNKLKIQKKAYDIQIEKPHFFPESHGAHAHPAYWGTIEIPWTNLYAQITSKWRFFDLNSGRQYDFEVKNKKVFEFEEYVSNTDSLLIHNPAILDPLFYQNGRMMAEKLMNKPTGTTKSDEK</sequence>
<proteinExistence type="predicted"/>
<gene>
    <name evidence="1" type="ORF">AQPE_4827</name>
</gene>
<dbReference type="AlphaFoldDB" id="A0A5K7SGI4"/>